<dbReference type="PANTHER" id="PTHR11254:SF395">
    <property type="entry name" value="E3 UBIQUITIN-PROTEIN LIGASE SMURF1"/>
    <property type="match status" value="1"/>
</dbReference>
<dbReference type="GO" id="GO:0005737">
    <property type="term" value="C:cytoplasm"/>
    <property type="evidence" value="ECO:0007669"/>
    <property type="project" value="TreeGrafter"/>
</dbReference>
<dbReference type="Pfam" id="PF00632">
    <property type="entry name" value="HECT"/>
    <property type="match status" value="1"/>
</dbReference>
<evidence type="ECO:0000256" key="7">
    <source>
        <dbReference type="PROSITE-ProRule" id="PRU00104"/>
    </source>
</evidence>
<feature type="active site" description="Glycyl thioester intermediate" evidence="7">
    <location>
        <position position="130"/>
    </location>
</feature>
<comment type="pathway">
    <text evidence="2">Protein modification; protein ubiquitination.</text>
</comment>
<proteinExistence type="predicted"/>
<evidence type="ECO:0000256" key="4">
    <source>
        <dbReference type="ARBA" id="ARBA00022679"/>
    </source>
</evidence>
<evidence type="ECO:0000313" key="10">
    <source>
        <dbReference type="Proteomes" id="UP000007819"/>
    </source>
</evidence>
<keyword evidence="6 7" id="KW-0833">Ubl conjugation pathway</keyword>
<reference evidence="9" key="2">
    <citation type="submission" date="2022-06" db="UniProtKB">
        <authorList>
            <consortium name="EnsemblMetazoa"/>
        </authorList>
    </citation>
    <scope>IDENTIFICATION</scope>
</reference>
<name>A0A8R2JWI1_ACYPI</name>
<dbReference type="Gene3D" id="3.30.2410.10">
    <property type="entry name" value="Hect, E3 ligase catalytic domain"/>
    <property type="match status" value="1"/>
</dbReference>
<keyword evidence="5" id="KW-0677">Repeat</keyword>
<dbReference type="GO" id="GO:0016567">
    <property type="term" value="P:protein ubiquitination"/>
    <property type="evidence" value="ECO:0007669"/>
    <property type="project" value="UniProtKB-ARBA"/>
</dbReference>
<dbReference type="GO" id="GO:0061630">
    <property type="term" value="F:ubiquitin protein ligase activity"/>
    <property type="evidence" value="ECO:0007669"/>
    <property type="project" value="UniProtKB-EC"/>
</dbReference>
<dbReference type="InterPro" id="IPR050409">
    <property type="entry name" value="E3_ubiq-protein_ligase"/>
</dbReference>
<evidence type="ECO:0000259" key="8">
    <source>
        <dbReference type="PROSITE" id="PS50237"/>
    </source>
</evidence>
<dbReference type="Proteomes" id="UP000007819">
    <property type="component" value="Unassembled WGS sequence"/>
</dbReference>
<accession>A0A8R2JWI1</accession>
<dbReference type="PANTHER" id="PTHR11254">
    <property type="entry name" value="HECT DOMAIN UBIQUITIN-PROTEIN LIGASE"/>
    <property type="match status" value="1"/>
</dbReference>
<dbReference type="Gene3D" id="3.90.1750.10">
    <property type="entry name" value="Hect, E3 ligase catalytic domains"/>
    <property type="match status" value="1"/>
</dbReference>
<organism evidence="9 10">
    <name type="scientific">Acyrthosiphon pisum</name>
    <name type="common">Pea aphid</name>
    <dbReference type="NCBI Taxonomy" id="7029"/>
    <lineage>
        <taxon>Eukaryota</taxon>
        <taxon>Metazoa</taxon>
        <taxon>Ecdysozoa</taxon>
        <taxon>Arthropoda</taxon>
        <taxon>Hexapoda</taxon>
        <taxon>Insecta</taxon>
        <taxon>Pterygota</taxon>
        <taxon>Neoptera</taxon>
        <taxon>Paraneoptera</taxon>
        <taxon>Hemiptera</taxon>
        <taxon>Sternorrhyncha</taxon>
        <taxon>Aphidomorpha</taxon>
        <taxon>Aphidoidea</taxon>
        <taxon>Aphididae</taxon>
        <taxon>Macrosiphini</taxon>
        <taxon>Acyrthosiphon</taxon>
    </lineage>
</organism>
<keyword evidence="4" id="KW-0808">Transferase</keyword>
<dbReference type="InterPro" id="IPR035983">
    <property type="entry name" value="Hect_E3_ubiquitin_ligase"/>
</dbReference>
<evidence type="ECO:0000256" key="2">
    <source>
        <dbReference type="ARBA" id="ARBA00004906"/>
    </source>
</evidence>
<feature type="domain" description="HECT" evidence="8">
    <location>
        <begin position="1"/>
        <end position="162"/>
    </location>
</feature>
<dbReference type="GeneID" id="103311707"/>
<protein>
    <recommendedName>
        <fullName evidence="3">HECT-type E3 ubiquitin transferase</fullName>
        <ecNumber evidence="3">2.3.2.26</ecNumber>
    </recommendedName>
</protein>
<dbReference type="KEGG" id="api:103311707"/>
<evidence type="ECO:0000256" key="5">
    <source>
        <dbReference type="ARBA" id="ARBA00022737"/>
    </source>
</evidence>
<evidence type="ECO:0000256" key="3">
    <source>
        <dbReference type="ARBA" id="ARBA00012485"/>
    </source>
</evidence>
<dbReference type="EC" id="2.3.2.26" evidence="3"/>
<evidence type="ECO:0000256" key="1">
    <source>
        <dbReference type="ARBA" id="ARBA00000885"/>
    </source>
</evidence>
<dbReference type="PROSITE" id="PS50237">
    <property type="entry name" value="HECT"/>
    <property type="match status" value="1"/>
</dbReference>
<evidence type="ECO:0000256" key="6">
    <source>
        <dbReference type="ARBA" id="ARBA00022786"/>
    </source>
</evidence>
<keyword evidence="10" id="KW-1185">Reference proteome</keyword>
<dbReference type="AlphaFoldDB" id="A0A8R2JWI1"/>
<dbReference type="SUPFAM" id="SSF56204">
    <property type="entry name" value="Hect, E3 ligase catalytic domain"/>
    <property type="match status" value="1"/>
</dbReference>
<comment type="catalytic activity">
    <reaction evidence="1">
        <text>S-ubiquitinyl-[E2 ubiquitin-conjugating enzyme]-L-cysteine + [acceptor protein]-L-lysine = [E2 ubiquitin-conjugating enzyme]-L-cysteine + N(6)-ubiquitinyl-[acceptor protein]-L-lysine.</text>
        <dbReference type="EC" id="2.3.2.26"/>
    </reaction>
</comment>
<dbReference type="RefSeq" id="XP_029347770.1">
    <property type="nucleotide sequence ID" value="XM_029491910.1"/>
</dbReference>
<dbReference type="SMART" id="SM00119">
    <property type="entry name" value="HECTc"/>
    <property type="match status" value="1"/>
</dbReference>
<dbReference type="GO" id="GO:0043161">
    <property type="term" value="P:proteasome-mediated ubiquitin-dependent protein catabolic process"/>
    <property type="evidence" value="ECO:0007669"/>
    <property type="project" value="TreeGrafter"/>
</dbReference>
<dbReference type="OrthoDB" id="423283at2759"/>
<dbReference type="FunFam" id="3.30.2410.10:FF:000001">
    <property type="entry name" value="E3 ubiquitin-protein ligase NEDD4-like"/>
    <property type="match status" value="1"/>
</dbReference>
<sequence>MRRIEQQFLALQKGLTEVVPGTLLEPFDEREIELIISGIDTIDIEDWKRNTKLEHCESDMPVVKWFWEIIEQDYSQEMRVRLLKFVTGSSRVPLQGFKALEGSSLERGPCLFTIHLIDVPTDNLPNAHTCFNCLYLPKYESKQRLLDKLSQAVEETCGFNIE</sequence>
<dbReference type="GO" id="GO:0030514">
    <property type="term" value="P:negative regulation of BMP signaling pathway"/>
    <property type="evidence" value="ECO:0007669"/>
    <property type="project" value="TreeGrafter"/>
</dbReference>
<reference evidence="10" key="1">
    <citation type="submission" date="2010-06" db="EMBL/GenBank/DDBJ databases">
        <authorList>
            <person name="Jiang H."/>
            <person name="Abraham K."/>
            <person name="Ali S."/>
            <person name="Alsbrooks S.L."/>
            <person name="Anim B.N."/>
            <person name="Anosike U.S."/>
            <person name="Attaway T."/>
            <person name="Bandaranaike D.P."/>
            <person name="Battles P.K."/>
            <person name="Bell S.N."/>
            <person name="Bell A.V."/>
            <person name="Beltran B."/>
            <person name="Bickham C."/>
            <person name="Bustamante Y."/>
            <person name="Caleb T."/>
            <person name="Canada A."/>
            <person name="Cardenas V."/>
            <person name="Carter K."/>
            <person name="Chacko J."/>
            <person name="Chandrabose M.N."/>
            <person name="Chavez D."/>
            <person name="Chavez A."/>
            <person name="Chen L."/>
            <person name="Chu H.-S."/>
            <person name="Claassen K.J."/>
            <person name="Cockrell R."/>
            <person name="Collins M."/>
            <person name="Cooper J.A."/>
            <person name="Cree A."/>
            <person name="Curry S.M."/>
            <person name="Da Y."/>
            <person name="Dao M.D."/>
            <person name="Das B."/>
            <person name="Davila M.-L."/>
            <person name="Davy-Carroll L."/>
            <person name="Denson S."/>
            <person name="Dinh H."/>
            <person name="Ebong V.E."/>
            <person name="Edwards J.R."/>
            <person name="Egan A."/>
            <person name="El-Daye J."/>
            <person name="Escobedo L."/>
            <person name="Fernandez S."/>
            <person name="Fernando P.R."/>
            <person name="Flagg N."/>
            <person name="Forbes L.D."/>
            <person name="Fowler R.G."/>
            <person name="Fu Q."/>
            <person name="Gabisi R.A."/>
            <person name="Ganer J."/>
            <person name="Garbino Pronczuk A."/>
            <person name="Garcia R.M."/>
            <person name="Garner T."/>
            <person name="Garrett T.E."/>
            <person name="Gonzalez D.A."/>
            <person name="Hamid H."/>
            <person name="Hawkins E.S."/>
            <person name="Hirani K."/>
            <person name="Hogues M.E."/>
            <person name="Hollins B."/>
            <person name="Hsiao C.-H."/>
            <person name="Jabil R."/>
            <person name="James M.L."/>
            <person name="Jhangiani S.N."/>
            <person name="Johnson B."/>
            <person name="Johnson Q."/>
            <person name="Joshi V."/>
            <person name="Kalu J.B."/>
            <person name="Kam C."/>
            <person name="Kashfia A."/>
            <person name="Keebler J."/>
            <person name="Kisamo H."/>
            <person name="Kovar C.L."/>
            <person name="Lago L.A."/>
            <person name="Lai C.-Y."/>
            <person name="Laidlaw J."/>
            <person name="Lara F."/>
            <person name="Le T.-K."/>
            <person name="Lee S.L."/>
            <person name="Legall F.H."/>
            <person name="Lemon S.J."/>
            <person name="Lewis L.R."/>
            <person name="Li B."/>
            <person name="Liu Y."/>
            <person name="Liu Y.-S."/>
            <person name="Lopez J."/>
            <person name="Lozado R.J."/>
            <person name="Lu J."/>
            <person name="Madu R.C."/>
            <person name="Maheshwari M."/>
            <person name="Maheshwari R."/>
            <person name="Malloy K."/>
            <person name="Martinez E."/>
            <person name="Mathew T."/>
            <person name="Mercado I.C."/>
            <person name="Mercado C."/>
            <person name="Meyer B."/>
            <person name="Montgomery K."/>
            <person name="Morgan M.B."/>
            <person name="Munidasa M."/>
            <person name="Nazareth L.V."/>
            <person name="Nelson J."/>
            <person name="Ng B.M."/>
            <person name="Nguyen N.B."/>
            <person name="Nguyen P.Q."/>
            <person name="Nguyen T."/>
            <person name="Obregon M."/>
            <person name="Okwuonu G.O."/>
            <person name="Onwere C.G."/>
            <person name="Orozco G."/>
            <person name="Parra A."/>
            <person name="Patel S."/>
            <person name="Patil S."/>
            <person name="Perez A."/>
            <person name="Perez Y."/>
            <person name="Pham C."/>
            <person name="Primus E.L."/>
            <person name="Pu L.-L."/>
            <person name="Puazo M."/>
            <person name="Qin X."/>
            <person name="Quiroz J.B."/>
            <person name="Reese J."/>
            <person name="Richards S."/>
            <person name="Rives C.M."/>
            <person name="Robberts R."/>
            <person name="Ruiz S.J."/>
            <person name="Ruiz M.J."/>
            <person name="Santibanez J."/>
            <person name="Schneider B.W."/>
            <person name="Sisson I."/>
            <person name="Smith M."/>
            <person name="Sodergren E."/>
            <person name="Song X.-Z."/>
            <person name="Song B.B."/>
            <person name="Summersgill H."/>
            <person name="Thelus R."/>
            <person name="Thornton R.D."/>
            <person name="Trejos Z.Y."/>
            <person name="Usmani K."/>
            <person name="Vattathil S."/>
            <person name="Villasana D."/>
            <person name="Walker D.L."/>
            <person name="Wang S."/>
            <person name="Wang K."/>
            <person name="White C.S."/>
            <person name="Williams A.C."/>
            <person name="Williamson J."/>
            <person name="Wilson K."/>
            <person name="Woghiren I.O."/>
            <person name="Woodworth J.R."/>
            <person name="Worley K.C."/>
            <person name="Wright R.A."/>
            <person name="Wu W."/>
            <person name="Young L."/>
            <person name="Zhang L."/>
            <person name="Zhang J."/>
            <person name="Zhu Y."/>
            <person name="Muzny D.M."/>
            <person name="Weinstock G."/>
            <person name="Gibbs R.A."/>
        </authorList>
    </citation>
    <scope>NUCLEOTIDE SEQUENCE [LARGE SCALE GENOMIC DNA]</scope>
    <source>
        <strain evidence="10">LSR1</strain>
    </source>
</reference>
<dbReference type="InterPro" id="IPR000569">
    <property type="entry name" value="HECT_dom"/>
</dbReference>
<evidence type="ECO:0000313" key="9">
    <source>
        <dbReference type="EnsemblMetazoa" id="XP_029347770.1"/>
    </source>
</evidence>
<dbReference type="EnsemblMetazoa" id="XM_029491910.1">
    <property type="protein sequence ID" value="XP_029347770.1"/>
    <property type="gene ID" value="LOC103311707"/>
</dbReference>